<evidence type="ECO:0000256" key="1">
    <source>
        <dbReference type="SAM" id="MobiDB-lite"/>
    </source>
</evidence>
<feature type="region of interest" description="Disordered" evidence="1">
    <location>
        <begin position="109"/>
        <end position="128"/>
    </location>
</feature>
<gene>
    <name evidence="2" type="ORF">G5I_09713</name>
</gene>
<evidence type="ECO:0000313" key="2">
    <source>
        <dbReference type="EMBL" id="EGI62025.1"/>
    </source>
</evidence>
<keyword evidence="3" id="KW-1185">Reference proteome</keyword>
<sequence>MRDVLSAMRHVGRGWADRMRFHNPRSRRPVARRKPSEERGNRGMGSAGSLIKAYTRRRRTVPSRRATLVLPVPVQVLTMPVRFDPATIRSDFTRKNRISRILWKRYRPPRKSSNEGSSIPAKKSHSKERTARIAAVVERAQALILGDPGQSLRKLASIVGLYILALELKLDRSAFSDDDEEDLRQAMQKLYILALELKLDRSAFSDDDEEDLRQAMQKEPKLWHGEKRECSTRHDGQCGDDDLEEDSEQDDRIEKPSLWQAAGSETVPAMRQEYERGKSFTVTVNRCLRALRFTLTNPQRKSTKSRRYARRYKRSTVSAITGPRLLPSSQYFTFQEPHRPPNVTGRCSYCSRTNKDLCHIGQVSRKATSRIWAAINYTGGPKSQVKVDNTGPHFARLCSNEGTREEEEAWEALGETIIVNLKEESEEGSEGLNSVAET</sequence>
<feature type="region of interest" description="Disordered" evidence="1">
    <location>
        <begin position="19"/>
        <end position="50"/>
    </location>
</feature>
<feature type="compositionally biased region" description="Acidic residues" evidence="1">
    <location>
        <begin position="238"/>
        <end position="249"/>
    </location>
</feature>
<name>F4WUW1_ACREC</name>
<feature type="region of interest" description="Disordered" evidence="1">
    <location>
        <begin position="210"/>
        <end position="254"/>
    </location>
</feature>
<reference evidence="2" key="1">
    <citation type="submission" date="2011-02" db="EMBL/GenBank/DDBJ databases">
        <title>The genome of the leaf-cutting ant Acromyrmex echinatior suggests key adaptations to social evolution and fungus farming.</title>
        <authorList>
            <person name="Nygaard S."/>
            <person name="Zhang G."/>
        </authorList>
    </citation>
    <scope>NUCLEOTIDE SEQUENCE</scope>
</reference>
<dbReference type="InParanoid" id="F4WUW1"/>
<feature type="compositionally biased region" description="Basic residues" evidence="1">
    <location>
        <begin position="21"/>
        <end position="33"/>
    </location>
</feature>
<evidence type="ECO:0000313" key="3">
    <source>
        <dbReference type="Proteomes" id="UP000007755"/>
    </source>
</evidence>
<dbReference type="Proteomes" id="UP000007755">
    <property type="component" value="Unassembled WGS sequence"/>
</dbReference>
<dbReference type="EMBL" id="GL888378">
    <property type="protein sequence ID" value="EGI62025.1"/>
    <property type="molecule type" value="Genomic_DNA"/>
</dbReference>
<feature type="compositionally biased region" description="Basic and acidic residues" evidence="1">
    <location>
        <begin position="212"/>
        <end position="237"/>
    </location>
</feature>
<organism evidence="3">
    <name type="scientific">Acromyrmex echinatior</name>
    <name type="common">Panamanian leafcutter ant</name>
    <name type="synonym">Acromyrmex octospinosus echinatior</name>
    <dbReference type="NCBI Taxonomy" id="103372"/>
    <lineage>
        <taxon>Eukaryota</taxon>
        <taxon>Metazoa</taxon>
        <taxon>Ecdysozoa</taxon>
        <taxon>Arthropoda</taxon>
        <taxon>Hexapoda</taxon>
        <taxon>Insecta</taxon>
        <taxon>Pterygota</taxon>
        <taxon>Neoptera</taxon>
        <taxon>Endopterygota</taxon>
        <taxon>Hymenoptera</taxon>
        <taxon>Apocrita</taxon>
        <taxon>Aculeata</taxon>
        <taxon>Formicoidea</taxon>
        <taxon>Formicidae</taxon>
        <taxon>Myrmicinae</taxon>
        <taxon>Acromyrmex</taxon>
    </lineage>
</organism>
<accession>F4WUW1</accession>
<protein>
    <submittedName>
        <fullName evidence="2">Uncharacterized protein</fullName>
    </submittedName>
</protein>
<proteinExistence type="predicted"/>
<dbReference type="AlphaFoldDB" id="F4WUW1"/>